<dbReference type="AlphaFoldDB" id="A0A8J3YMZ8"/>
<dbReference type="InterPro" id="IPR003658">
    <property type="entry name" value="Anti-sigma_ant"/>
</dbReference>
<reference evidence="6" key="1">
    <citation type="submission" date="2021-01" db="EMBL/GenBank/DDBJ databases">
        <title>Whole genome shotgun sequence of Virgisporangium aliadipatigenens NBRC 105644.</title>
        <authorList>
            <person name="Komaki H."/>
            <person name="Tamura T."/>
        </authorList>
    </citation>
    <scope>NUCLEOTIDE SEQUENCE</scope>
    <source>
        <strain evidence="6">NBRC 105644</strain>
    </source>
</reference>
<dbReference type="RefSeq" id="WP_203900871.1">
    <property type="nucleotide sequence ID" value="NZ_BOPF01000014.1"/>
</dbReference>
<dbReference type="PROSITE" id="PS50801">
    <property type="entry name" value="STAS"/>
    <property type="match status" value="1"/>
</dbReference>
<dbReference type="InterPro" id="IPR036513">
    <property type="entry name" value="STAS_dom_sf"/>
</dbReference>
<feature type="domain" description="STAS" evidence="5">
    <location>
        <begin position="3"/>
        <end position="112"/>
    </location>
</feature>
<evidence type="ECO:0000256" key="3">
    <source>
        <dbReference type="ARBA" id="ARBA00024670"/>
    </source>
</evidence>
<evidence type="ECO:0000256" key="2">
    <source>
        <dbReference type="ARBA" id="ARBA00022553"/>
    </source>
</evidence>
<dbReference type="PANTHER" id="PTHR33495">
    <property type="entry name" value="ANTI-SIGMA FACTOR ANTAGONIST TM_1081-RELATED-RELATED"/>
    <property type="match status" value="1"/>
</dbReference>
<dbReference type="NCBIfam" id="TIGR00377">
    <property type="entry name" value="ant_ant_sig"/>
    <property type="match status" value="1"/>
</dbReference>
<gene>
    <name evidence="6" type="primary">rsbV_2</name>
    <name evidence="6" type="ORF">Val02_42730</name>
</gene>
<proteinExistence type="inferred from homology"/>
<dbReference type="GO" id="GO:0043856">
    <property type="term" value="F:anti-sigma factor antagonist activity"/>
    <property type="evidence" value="ECO:0007669"/>
    <property type="project" value="InterPro"/>
</dbReference>
<dbReference type="Proteomes" id="UP000619260">
    <property type="component" value="Unassembled WGS sequence"/>
</dbReference>
<keyword evidence="7" id="KW-1185">Reference proteome</keyword>
<dbReference type="InterPro" id="IPR002645">
    <property type="entry name" value="STAS_dom"/>
</dbReference>
<evidence type="ECO:0000256" key="1">
    <source>
        <dbReference type="ARBA" id="ARBA00009013"/>
    </source>
</evidence>
<dbReference type="SUPFAM" id="SSF52091">
    <property type="entry name" value="SpoIIaa-like"/>
    <property type="match status" value="1"/>
</dbReference>
<dbReference type="Pfam" id="PF01740">
    <property type="entry name" value="STAS"/>
    <property type="match status" value="1"/>
</dbReference>
<keyword evidence="2" id="KW-0597">Phosphoprotein</keyword>
<dbReference type="CDD" id="cd07043">
    <property type="entry name" value="STAS_anti-anti-sigma_factors"/>
    <property type="match status" value="1"/>
</dbReference>
<comment type="similarity">
    <text evidence="1 4">Belongs to the anti-sigma-factor antagonist family.</text>
</comment>
<accession>A0A8J3YMZ8</accession>
<evidence type="ECO:0000256" key="4">
    <source>
        <dbReference type="RuleBase" id="RU003749"/>
    </source>
</evidence>
<evidence type="ECO:0000313" key="6">
    <source>
        <dbReference type="EMBL" id="GIJ47387.1"/>
    </source>
</evidence>
<dbReference type="FunFam" id="3.30.750.24:FF:000001">
    <property type="entry name" value="Anti-sigma factor antagonist"/>
    <property type="match status" value="1"/>
</dbReference>
<dbReference type="PANTHER" id="PTHR33495:SF2">
    <property type="entry name" value="ANTI-SIGMA FACTOR ANTAGONIST TM_1081-RELATED"/>
    <property type="match status" value="1"/>
</dbReference>
<name>A0A8J3YMZ8_9ACTN</name>
<evidence type="ECO:0000313" key="7">
    <source>
        <dbReference type="Proteomes" id="UP000619260"/>
    </source>
</evidence>
<dbReference type="Gene3D" id="3.30.750.24">
    <property type="entry name" value="STAS domain"/>
    <property type="match status" value="1"/>
</dbReference>
<organism evidence="6 7">
    <name type="scientific">Virgisporangium aliadipatigenens</name>
    <dbReference type="NCBI Taxonomy" id="741659"/>
    <lineage>
        <taxon>Bacteria</taxon>
        <taxon>Bacillati</taxon>
        <taxon>Actinomycetota</taxon>
        <taxon>Actinomycetes</taxon>
        <taxon>Micromonosporales</taxon>
        <taxon>Micromonosporaceae</taxon>
        <taxon>Virgisporangium</taxon>
    </lineage>
</organism>
<comment type="function">
    <text evidence="3">Positive regulator of sigma-B activity. Non-phosphorylated RsbV binds to RsbW, preventing its association with sigma-B. When phosphorylated, releases RsbW, which is then free to complex with and inactivate sigma-B.</text>
</comment>
<sequence length="120" mass="12998">MELSLSTHDFGDHTVLEVGGEVDVYTAPRLRERLIELVEAGARHVVVDLSRVEFLDSTGLGVLVGALKRLRAVNGTLKLVCAHERLLKIFRITALDRVFALYDSVDAAVAGGVATPDQTT</sequence>
<evidence type="ECO:0000259" key="5">
    <source>
        <dbReference type="PROSITE" id="PS50801"/>
    </source>
</evidence>
<dbReference type="EMBL" id="BOPF01000014">
    <property type="protein sequence ID" value="GIJ47387.1"/>
    <property type="molecule type" value="Genomic_DNA"/>
</dbReference>
<comment type="caution">
    <text evidence="6">The sequence shown here is derived from an EMBL/GenBank/DDBJ whole genome shotgun (WGS) entry which is preliminary data.</text>
</comment>
<protein>
    <recommendedName>
        <fullName evidence="4">Anti-sigma factor antagonist</fullName>
    </recommendedName>
</protein>